<protein>
    <submittedName>
        <fullName evidence="1">Uncharacterized protein</fullName>
    </submittedName>
</protein>
<dbReference type="EMBL" id="VTUZ01000058">
    <property type="protein sequence ID" value="KAA0998437.1"/>
    <property type="molecule type" value="Genomic_DNA"/>
</dbReference>
<gene>
    <name evidence="1" type="ORF">FVF58_44465</name>
</gene>
<organism evidence="1 2">
    <name type="scientific">Paraburkholderia panacisoli</name>
    <dbReference type="NCBI Taxonomy" id="2603818"/>
    <lineage>
        <taxon>Bacteria</taxon>
        <taxon>Pseudomonadati</taxon>
        <taxon>Pseudomonadota</taxon>
        <taxon>Betaproteobacteria</taxon>
        <taxon>Burkholderiales</taxon>
        <taxon>Burkholderiaceae</taxon>
        <taxon>Paraburkholderia</taxon>
    </lineage>
</organism>
<evidence type="ECO:0000313" key="1">
    <source>
        <dbReference type="EMBL" id="KAA0998437.1"/>
    </source>
</evidence>
<dbReference type="AlphaFoldDB" id="A0A5B0G4W5"/>
<dbReference type="InterPro" id="IPR028978">
    <property type="entry name" value="Chorismate_lyase_/UTRA_dom_sf"/>
</dbReference>
<sequence length="110" mass="12120">MTLNVATKGNHAAERMITHGLLTRVHGKCALVRQIALKLQGGFDDLMSVTDMIRSVGAVPSKNRLQMKMIVASGSLPQKLGLAEDEPYGWLERMRGATCRICRRASFSFC</sequence>
<proteinExistence type="predicted"/>
<accession>A0A5B0G4W5</accession>
<dbReference type="RefSeq" id="WP_149675949.1">
    <property type="nucleotide sequence ID" value="NZ_VTUZ01000058.1"/>
</dbReference>
<dbReference type="SUPFAM" id="SSF64288">
    <property type="entry name" value="Chorismate lyase-like"/>
    <property type="match status" value="1"/>
</dbReference>
<dbReference type="Proteomes" id="UP000325273">
    <property type="component" value="Unassembled WGS sequence"/>
</dbReference>
<evidence type="ECO:0000313" key="2">
    <source>
        <dbReference type="Proteomes" id="UP000325273"/>
    </source>
</evidence>
<comment type="caution">
    <text evidence="1">The sequence shown here is derived from an EMBL/GenBank/DDBJ whole genome shotgun (WGS) entry which is preliminary data.</text>
</comment>
<keyword evidence="2" id="KW-1185">Reference proteome</keyword>
<name>A0A5B0G4W5_9BURK</name>
<reference evidence="1 2" key="1">
    <citation type="submission" date="2019-08" db="EMBL/GenBank/DDBJ databases">
        <title>Paraburkholderia sp. DCY113.</title>
        <authorList>
            <person name="Kang J."/>
        </authorList>
    </citation>
    <scope>NUCLEOTIDE SEQUENCE [LARGE SCALE GENOMIC DNA]</scope>
    <source>
        <strain evidence="1 2">DCY113</strain>
    </source>
</reference>